<dbReference type="Proteomes" id="UP001159405">
    <property type="component" value="Unassembled WGS sequence"/>
</dbReference>
<protein>
    <recommendedName>
        <fullName evidence="4">Ycf1</fullName>
    </recommendedName>
</protein>
<gene>
    <name evidence="2" type="ORF">PLOB_00046820</name>
</gene>
<accession>A0ABN8SKE6</accession>
<keyword evidence="3" id="KW-1185">Reference proteome</keyword>
<name>A0ABN8SKE6_9CNID</name>
<organism evidence="2 3">
    <name type="scientific">Porites lobata</name>
    <dbReference type="NCBI Taxonomy" id="104759"/>
    <lineage>
        <taxon>Eukaryota</taxon>
        <taxon>Metazoa</taxon>
        <taxon>Cnidaria</taxon>
        <taxon>Anthozoa</taxon>
        <taxon>Hexacorallia</taxon>
        <taxon>Scleractinia</taxon>
        <taxon>Fungiina</taxon>
        <taxon>Poritidae</taxon>
        <taxon>Porites</taxon>
    </lineage>
</organism>
<evidence type="ECO:0008006" key="4">
    <source>
        <dbReference type="Google" id="ProtNLM"/>
    </source>
</evidence>
<evidence type="ECO:0000313" key="3">
    <source>
        <dbReference type="Proteomes" id="UP001159405"/>
    </source>
</evidence>
<comment type="caution">
    <text evidence="2">The sequence shown here is derived from an EMBL/GenBank/DDBJ whole genome shotgun (WGS) entry which is preliminary data.</text>
</comment>
<reference evidence="2 3" key="1">
    <citation type="submission" date="2022-05" db="EMBL/GenBank/DDBJ databases">
        <authorList>
            <consortium name="Genoscope - CEA"/>
            <person name="William W."/>
        </authorList>
    </citation>
    <scope>NUCLEOTIDE SEQUENCE [LARGE SCALE GENOMIC DNA]</scope>
</reference>
<sequence length="281" mass="32996">IVPDAKRRISLFGNKLLPDFYESFKVRAGSNVQLMKRMFIAERDRQYNITMDIEQLENRFQYLLSDNPACAGRFLCDDYKPNPHDDRNITRCKNEANEIKLKLQAIKDKISKHDDSLFSENTGKLKTGLSCHHSFNNDKRYHVTSSIEKAVNRLIEDLDKTFAKYRGAYHIGSKSKTSEARKRKEQRKKSKNRRLNALNNRRKRACIIFRSLGGEPVELCYEPEIYMEFSKSIQSMKKHYFYSHQKPTNLVYEICLIPIVLWGKLKNKFMIFALHKISSIS</sequence>
<proteinExistence type="predicted"/>
<dbReference type="EMBL" id="CALNXK010000849">
    <property type="protein sequence ID" value="CAH3190370.1"/>
    <property type="molecule type" value="Genomic_DNA"/>
</dbReference>
<feature type="non-terminal residue" evidence="2">
    <location>
        <position position="1"/>
    </location>
</feature>
<feature type="compositionally biased region" description="Basic residues" evidence="1">
    <location>
        <begin position="183"/>
        <end position="192"/>
    </location>
</feature>
<feature type="region of interest" description="Disordered" evidence="1">
    <location>
        <begin position="173"/>
        <end position="192"/>
    </location>
</feature>
<evidence type="ECO:0000256" key="1">
    <source>
        <dbReference type="SAM" id="MobiDB-lite"/>
    </source>
</evidence>
<evidence type="ECO:0000313" key="2">
    <source>
        <dbReference type="EMBL" id="CAH3190370.1"/>
    </source>
</evidence>